<dbReference type="KEGG" id="hna:Hneap_1504"/>
<dbReference type="eggNOG" id="COG3563">
    <property type="taxonomic scope" value="Bacteria"/>
</dbReference>
<dbReference type="GO" id="GO:0015774">
    <property type="term" value="P:polysaccharide transport"/>
    <property type="evidence" value="ECO:0007669"/>
    <property type="project" value="InterPro"/>
</dbReference>
<evidence type="ECO:0000313" key="2">
    <source>
        <dbReference type="Proteomes" id="UP000009102"/>
    </source>
</evidence>
<dbReference type="HOGENOM" id="CLU_025998_0_0_6"/>
<keyword evidence="2" id="KW-1185">Reference proteome</keyword>
<dbReference type="AlphaFoldDB" id="D0L0W2"/>
<evidence type="ECO:0000313" key="1">
    <source>
        <dbReference type="EMBL" id="ACX96335.1"/>
    </source>
</evidence>
<accession>D0L0W2</accession>
<reference evidence="1 2" key="1">
    <citation type="submission" date="2009-10" db="EMBL/GenBank/DDBJ databases">
        <title>Complete sequence of Halothiobacillus neapolitanus c2.</title>
        <authorList>
            <consortium name="US DOE Joint Genome Institute"/>
            <person name="Lucas S."/>
            <person name="Copeland A."/>
            <person name="Lapidus A."/>
            <person name="Glavina del Rio T."/>
            <person name="Tice H."/>
            <person name="Bruce D."/>
            <person name="Goodwin L."/>
            <person name="Pitluck S."/>
            <person name="Davenport K."/>
            <person name="Brettin T."/>
            <person name="Detter J.C."/>
            <person name="Han C."/>
            <person name="Tapia R."/>
            <person name="Larimer F."/>
            <person name="Land M."/>
            <person name="Hauser L."/>
            <person name="Kyrpides N."/>
            <person name="Mikhailova N."/>
            <person name="Kerfeld C."/>
            <person name="Cannon G."/>
            <person name="Heinhort S."/>
        </authorList>
    </citation>
    <scope>NUCLEOTIDE SEQUENCE [LARGE SCALE GENOMIC DNA]</scope>
    <source>
        <strain evidence="2">ATCC 23641 / c2</strain>
    </source>
</reference>
<name>D0L0W2_HALNC</name>
<dbReference type="STRING" id="555778.Hneap_1504"/>
<dbReference type="CDD" id="cd16439">
    <property type="entry name" value="beta_Kdo_transferase_KpsC_2"/>
    <property type="match status" value="1"/>
</dbReference>
<dbReference type="Pfam" id="PF05159">
    <property type="entry name" value="Capsule_synth"/>
    <property type="match status" value="2"/>
</dbReference>
<dbReference type="GO" id="GO:0000271">
    <property type="term" value="P:polysaccharide biosynthetic process"/>
    <property type="evidence" value="ECO:0007669"/>
    <property type="project" value="InterPro"/>
</dbReference>
<dbReference type="CDD" id="cd16440">
    <property type="entry name" value="beta_Kdo_transferase_KpsC_1"/>
    <property type="match status" value="1"/>
</dbReference>
<dbReference type="Proteomes" id="UP000009102">
    <property type="component" value="Chromosome"/>
</dbReference>
<protein>
    <submittedName>
        <fullName evidence="1">Capsule polysaccharide biosynthesis protein</fullName>
    </submittedName>
</protein>
<sequence length="653" mass="73605">MALAQKHQRPFYLLEDGLLRSFNTAVAGEPSLSWVWDDRGIFYDARTLSRLESLIGSSNLTTAQRETAERVLASIQANGLSKYNHGLPVPAGYFPNISTRRVLLVDQTRGDASIVFGNASAQSFEAMLACALNEEPDAEHWVKIHPDVLANKRQGCINLANHPHIRIITDDFHPHDLISHFDRVFVVTSQMGFDALLLHKPVTCFGQPFYAGWGLTDDKNAPQRRGEQRDVLDLVHAVYLEYACYVHPIHATASDFFTVAQYITRQKQATRFWIDPLGMNIHKETNEQSMTNTIKKPRILCFGFRFWKRAQVRPFFGDQVRLVFCDSLDDAIAKGIEATDQFAVWSSKADSALLDYAREQDIPLVQVEDGFLRSVGLGSDFVAPLSLVFDRTGIYSNPNHPSDLENMLQQHEFSEEECDEAARLVERIVANRITKYNVDNDTPIIIKPAGRSVILIPGQVADDASIRMGAVHVRTNEELILNVRQTNPDAFIIYKPHPDVASGNRQGIVSESVLRKHCDLVAVDQSVLSCLDVADEVHTITSLTGFDALIRGIKVVTYGMPFYAGWGLTHDHNSCPRRTRSLTLNQLVAGTLLRYPRYCLPQHKGFVHADDVLSELIHQKAKLKTVRVRGIRRSMRKWSGFFRSAYHSLSREN</sequence>
<organism evidence="1 2">
    <name type="scientific">Halothiobacillus neapolitanus (strain ATCC 23641 / DSM 15147 / CIP 104769 / NCIMB 8539 / c2)</name>
    <name type="common">Thiobacillus neapolitanus</name>
    <dbReference type="NCBI Taxonomy" id="555778"/>
    <lineage>
        <taxon>Bacteria</taxon>
        <taxon>Pseudomonadati</taxon>
        <taxon>Pseudomonadota</taxon>
        <taxon>Gammaproteobacteria</taxon>
        <taxon>Chromatiales</taxon>
        <taxon>Halothiobacillaceae</taxon>
        <taxon>Halothiobacillus</taxon>
    </lineage>
</organism>
<dbReference type="EMBL" id="CP001801">
    <property type="protein sequence ID" value="ACX96335.1"/>
    <property type="molecule type" value="Genomic_DNA"/>
</dbReference>
<dbReference type="InterPro" id="IPR007833">
    <property type="entry name" value="Capsule_polysaccharide_synth"/>
</dbReference>
<gene>
    <name evidence="1" type="ordered locus">Hneap_1504</name>
</gene>
<proteinExistence type="predicted"/>